<evidence type="ECO:0000256" key="1">
    <source>
        <dbReference type="ARBA" id="ARBA00004651"/>
    </source>
</evidence>
<dbReference type="InterPro" id="IPR005538">
    <property type="entry name" value="LrgA/CidA"/>
</dbReference>
<dbReference type="Pfam" id="PF03788">
    <property type="entry name" value="LrgA"/>
    <property type="match status" value="1"/>
</dbReference>
<dbReference type="GO" id="GO:0005886">
    <property type="term" value="C:plasma membrane"/>
    <property type="evidence" value="ECO:0007669"/>
    <property type="project" value="UniProtKB-SubCell"/>
</dbReference>
<evidence type="ECO:0000256" key="5">
    <source>
        <dbReference type="ARBA" id="ARBA00023136"/>
    </source>
</evidence>
<evidence type="ECO:0000256" key="3">
    <source>
        <dbReference type="ARBA" id="ARBA00022692"/>
    </source>
</evidence>
<evidence type="ECO:0000313" key="7">
    <source>
        <dbReference type="EMBL" id="QPG05071.1"/>
    </source>
</evidence>
<name>A0A7S9HD14_9ALTE</name>
<dbReference type="KEGG" id="smaa:IT774_13145"/>
<evidence type="ECO:0000256" key="6">
    <source>
        <dbReference type="SAM" id="Phobius"/>
    </source>
</evidence>
<feature type="transmembrane region" description="Helical" evidence="6">
    <location>
        <begin position="60"/>
        <end position="82"/>
    </location>
</feature>
<dbReference type="RefSeq" id="WP_195810162.1">
    <property type="nucleotide sequence ID" value="NZ_CP064795.1"/>
</dbReference>
<keyword evidence="8" id="KW-1185">Reference proteome</keyword>
<keyword evidence="3 6" id="KW-0812">Transmembrane</keyword>
<dbReference type="EMBL" id="CP064795">
    <property type="protein sequence ID" value="QPG05071.1"/>
    <property type="molecule type" value="Genomic_DNA"/>
</dbReference>
<reference evidence="7 8" key="1">
    <citation type="submission" date="2020-11" db="EMBL/GenBank/DDBJ databases">
        <title>Complete genome sequence for Salinimonas sp. strain G2-b.</title>
        <authorList>
            <person name="Park S.-J."/>
        </authorList>
    </citation>
    <scope>NUCLEOTIDE SEQUENCE [LARGE SCALE GENOMIC DNA]</scope>
    <source>
        <strain evidence="7 8">G2-b</strain>
    </source>
</reference>
<feature type="transmembrane region" description="Helical" evidence="6">
    <location>
        <begin position="88"/>
        <end position="110"/>
    </location>
</feature>
<dbReference type="Proteomes" id="UP000595095">
    <property type="component" value="Chromosome"/>
</dbReference>
<accession>A0A7S9HD14</accession>
<proteinExistence type="predicted"/>
<evidence type="ECO:0000313" key="8">
    <source>
        <dbReference type="Proteomes" id="UP000595095"/>
    </source>
</evidence>
<evidence type="ECO:0000256" key="4">
    <source>
        <dbReference type="ARBA" id="ARBA00022989"/>
    </source>
</evidence>
<comment type="subcellular location">
    <subcellularLocation>
        <location evidence="1">Cell membrane</location>
        <topology evidence="1">Multi-pass membrane protein</topology>
    </subcellularLocation>
</comment>
<keyword evidence="5 6" id="KW-0472">Membrane</keyword>
<gene>
    <name evidence="7" type="ORF">IT774_13145</name>
</gene>
<dbReference type="PANTHER" id="PTHR33931">
    <property type="entry name" value="HOLIN-LIKE PROTEIN CIDA-RELATED"/>
    <property type="match status" value="1"/>
</dbReference>
<keyword evidence="2" id="KW-1003">Cell membrane</keyword>
<dbReference type="PANTHER" id="PTHR33931:SF2">
    <property type="entry name" value="HOLIN-LIKE PROTEIN CIDA"/>
    <property type="match status" value="1"/>
</dbReference>
<sequence>MRTLFFSALGLLMLVLCYLAGEVIVLTFNLPFPGALAGLLVLLLLLLLKKQVPQPLHLGAKPLLTHMTMLFVPAVTSVVLFVEDIQHHWLGLSLAIVASTLVALVLSAWISQWIFALKKGPHHDV</sequence>
<keyword evidence="4 6" id="KW-1133">Transmembrane helix</keyword>
<protein>
    <submittedName>
        <fullName evidence="7">CidA/LrgA family protein</fullName>
    </submittedName>
</protein>
<evidence type="ECO:0000256" key="2">
    <source>
        <dbReference type="ARBA" id="ARBA00022475"/>
    </source>
</evidence>
<feature type="transmembrane region" description="Helical" evidence="6">
    <location>
        <begin position="31"/>
        <end position="48"/>
    </location>
</feature>
<organism evidence="7 8">
    <name type="scientific">Salinimonas marina</name>
    <dbReference type="NCBI Taxonomy" id="2785918"/>
    <lineage>
        <taxon>Bacteria</taxon>
        <taxon>Pseudomonadati</taxon>
        <taxon>Pseudomonadota</taxon>
        <taxon>Gammaproteobacteria</taxon>
        <taxon>Alteromonadales</taxon>
        <taxon>Alteromonadaceae</taxon>
        <taxon>Alteromonas/Salinimonas group</taxon>
        <taxon>Salinimonas</taxon>
    </lineage>
</organism>
<dbReference type="AlphaFoldDB" id="A0A7S9HD14"/>